<reference evidence="2 3" key="2">
    <citation type="submission" date="2024-07" db="EMBL/GenBank/DDBJ databases">
        <authorList>
            <person name="Akdeniz Z."/>
        </authorList>
    </citation>
    <scope>NUCLEOTIDE SEQUENCE [LARGE SCALE GENOMIC DNA]</scope>
</reference>
<dbReference type="Proteomes" id="UP001642409">
    <property type="component" value="Unassembled WGS sequence"/>
</dbReference>
<evidence type="ECO:0000313" key="2">
    <source>
        <dbReference type="EMBL" id="CAL6040216.1"/>
    </source>
</evidence>
<gene>
    <name evidence="1" type="ORF">HINF_LOCUS35037</name>
    <name evidence="2" type="ORF">HINF_LOCUS38225</name>
</gene>
<protein>
    <submittedName>
        <fullName evidence="2">Hypothetical_protein</fullName>
    </submittedName>
</protein>
<sequence length="164" mass="19589">MQQHILIYHILNDCAVTCFKDHYFTFRKQNDILRVKISQLQNNIHLDSKSMVQQPRYYNIHQCDTSFILVISHKLTTIWFSSSDTQSVSRNVTLLRGYCLRRKDVFQDFVVLLKWDNCNLQFVRKFNQNEKCAARESDPDLLRGKQAFYHQTSGAYQIYLDYFC</sequence>
<keyword evidence="3" id="KW-1185">Reference proteome</keyword>
<dbReference type="AlphaFoldDB" id="A0AA86Q072"/>
<proteinExistence type="predicted"/>
<reference evidence="1" key="1">
    <citation type="submission" date="2023-06" db="EMBL/GenBank/DDBJ databases">
        <authorList>
            <person name="Kurt Z."/>
        </authorList>
    </citation>
    <scope>NUCLEOTIDE SEQUENCE</scope>
</reference>
<dbReference type="EMBL" id="CAXDID020000145">
    <property type="protein sequence ID" value="CAL6040216.1"/>
    <property type="molecule type" value="Genomic_DNA"/>
</dbReference>
<evidence type="ECO:0000313" key="3">
    <source>
        <dbReference type="Proteomes" id="UP001642409"/>
    </source>
</evidence>
<evidence type="ECO:0000313" key="1">
    <source>
        <dbReference type="EMBL" id="CAI9947392.1"/>
    </source>
</evidence>
<accession>A0AA86Q072</accession>
<name>A0AA86Q072_9EUKA</name>
<dbReference type="EMBL" id="CATOUU010000776">
    <property type="protein sequence ID" value="CAI9947392.1"/>
    <property type="molecule type" value="Genomic_DNA"/>
</dbReference>
<organism evidence="1">
    <name type="scientific">Hexamita inflata</name>
    <dbReference type="NCBI Taxonomy" id="28002"/>
    <lineage>
        <taxon>Eukaryota</taxon>
        <taxon>Metamonada</taxon>
        <taxon>Diplomonadida</taxon>
        <taxon>Hexamitidae</taxon>
        <taxon>Hexamitinae</taxon>
        <taxon>Hexamita</taxon>
    </lineage>
</organism>
<comment type="caution">
    <text evidence="1">The sequence shown here is derived from an EMBL/GenBank/DDBJ whole genome shotgun (WGS) entry which is preliminary data.</text>
</comment>